<feature type="non-terminal residue" evidence="6">
    <location>
        <position position="76"/>
    </location>
</feature>
<dbReference type="EMBL" id="QEIN01000611">
    <property type="protein sequence ID" value="RCV47174.1"/>
    <property type="molecule type" value="Genomic_DNA"/>
</dbReference>
<dbReference type="PANTHER" id="PTHR21327">
    <property type="entry name" value="GTP CYCLOHYDROLASE II-RELATED"/>
    <property type="match status" value="1"/>
</dbReference>
<dbReference type="InterPro" id="IPR017945">
    <property type="entry name" value="DHBP_synth_RibB-like_a/b_dom"/>
</dbReference>
<dbReference type="InterPro" id="IPR000422">
    <property type="entry name" value="DHBP_synthase_RibB"/>
</dbReference>
<dbReference type="GO" id="GO:0005829">
    <property type="term" value="C:cytosol"/>
    <property type="evidence" value="ECO:0007669"/>
    <property type="project" value="TreeGrafter"/>
</dbReference>
<organism evidence="6 7">
    <name type="scientific">Marinitenerispora sediminis</name>
    <dbReference type="NCBI Taxonomy" id="1931232"/>
    <lineage>
        <taxon>Bacteria</taxon>
        <taxon>Bacillati</taxon>
        <taxon>Actinomycetota</taxon>
        <taxon>Actinomycetes</taxon>
        <taxon>Streptosporangiales</taxon>
        <taxon>Nocardiopsidaceae</taxon>
        <taxon>Marinitenerispora</taxon>
    </lineage>
</organism>
<keyword evidence="7" id="KW-1185">Reference proteome</keyword>
<dbReference type="GO" id="GO:0016787">
    <property type="term" value="F:hydrolase activity"/>
    <property type="evidence" value="ECO:0007669"/>
    <property type="project" value="UniProtKB-KW"/>
</dbReference>
<proteinExistence type="predicted"/>
<comment type="caution">
    <text evidence="6">The sequence shown here is derived from an EMBL/GenBank/DDBJ whole genome shotgun (WGS) entry which is preliminary data.</text>
</comment>
<dbReference type="GO" id="GO:0009231">
    <property type="term" value="P:riboflavin biosynthetic process"/>
    <property type="evidence" value="ECO:0007669"/>
    <property type="project" value="UniProtKB-UniPathway"/>
</dbReference>
<evidence type="ECO:0000256" key="5">
    <source>
        <dbReference type="ARBA" id="ARBA00022723"/>
    </source>
</evidence>
<accession>A0A368SXJ6</accession>
<comment type="function">
    <text evidence="1">Catalyzes the conversion of D-ribulose 5-phosphate to formate and 3,4-dihydroxy-2-butanone 4-phosphate.</text>
</comment>
<dbReference type="GO" id="GO:0008686">
    <property type="term" value="F:3,4-dihydroxy-2-butanone-4-phosphate synthase activity"/>
    <property type="evidence" value="ECO:0007669"/>
    <property type="project" value="UniProtKB-EC"/>
</dbReference>
<evidence type="ECO:0000313" key="6">
    <source>
        <dbReference type="EMBL" id="RCV47174.1"/>
    </source>
</evidence>
<dbReference type="Pfam" id="PF00926">
    <property type="entry name" value="DHBP_synthase"/>
    <property type="match status" value="1"/>
</dbReference>
<dbReference type="AlphaFoldDB" id="A0A368SXJ6"/>
<dbReference type="RefSeq" id="WP_181874751.1">
    <property type="nucleotide sequence ID" value="NZ_QEIN01000611.1"/>
</dbReference>
<dbReference type="Gene3D" id="3.90.870.10">
    <property type="entry name" value="DHBP synthase"/>
    <property type="match status" value="1"/>
</dbReference>
<reference evidence="6 7" key="1">
    <citation type="submission" date="2018-04" db="EMBL/GenBank/DDBJ databases">
        <title>Novel actinobacteria from marine sediment.</title>
        <authorList>
            <person name="Ng Z.Y."/>
            <person name="Tan G.Y.A."/>
        </authorList>
    </citation>
    <scope>NUCLEOTIDE SEQUENCE [LARGE SCALE GENOMIC DNA]</scope>
    <source>
        <strain evidence="6 7">TPS81</strain>
    </source>
</reference>
<evidence type="ECO:0000256" key="2">
    <source>
        <dbReference type="ARBA" id="ARBA00004904"/>
    </source>
</evidence>
<evidence type="ECO:0000256" key="3">
    <source>
        <dbReference type="ARBA" id="ARBA00012153"/>
    </source>
</evidence>
<dbReference type="PANTHER" id="PTHR21327:SF18">
    <property type="entry name" value="3,4-DIHYDROXY-2-BUTANONE 4-PHOSPHATE SYNTHASE"/>
    <property type="match status" value="1"/>
</dbReference>
<protein>
    <recommendedName>
        <fullName evidence="3">3,4-dihydroxy-2-butanone-4-phosphate synthase</fullName>
        <ecNumber evidence="3">4.1.99.12</ecNumber>
    </recommendedName>
</protein>
<name>A0A368SXJ6_9ACTN</name>
<keyword evidence="6" id="KW-0378">Hydrolase</keyword>
<dbReference type="Proteomes" id="UP000253318">
    <property type="component" value="Unassembled WGS sequence"/>
</dbReference>
<keyword evidence="6" id="KW-0456">Lyase</keyword>
<dbReference type="SUPFAM" id="SSF55821">
    <property type="entry name" value="YrdC/RibB"/>
    <property type="match status" value="1"/>
</dbReference>
<dbReference type="UniPathway" id="UPA00275">
    <property type="reaction ID" value="UER00399"/>
</dbReference>
<dbReference type="GO" id="GO:0046872">
    <property type="term" value="F:metal ion binding"/>
    <property type="evidence" value="ECO:0007669"/>
    <property type="project" value="UniProtKB-KW"/>
</dbReference>
<evidence type="ECO:0000256" key="1">
    <source>
        <dbReference type="ARBA" id="ARBA00002284"/>
    </source>
</evidence>
<keyword evidence="5" id="KW-0479">Metal-binding</keyword>
<dbReference type="EC" id="4.1.99.12" evidence="3"/>
<keyword evidence="4" id="KW-0686">Riboflavin biosynthesis</keyword>
<evidence type="ECO:0000256" key="4">
    <source>
        <dbReference type="ARBA" id="ARBA00022619"/>
    </source>
</evidence>
<evidence type="ECO:0000313" key="7">
    <source>
        <dbReference type="Proteomes" id="UP000253318"/>
    </source>
</evidence>
<comment type="pathway">
    <text evidence="2">Cofactor biosynthesis; riboflavin biosynthesis; 2-hydroxy-3-oxobutyl phosphate from D-ribulose 5-phosphate: step 1/1.</text>
</comment>
<gene>
    <name evidence="6" type="ORF">DEF24_27525</name>
</gene>
<sequence length="76" mass="8105">MRLDDIGDAIADIAAGRAVIVVDDADRENEGDIIFAADAATPELLAFMIRYTSGVVCVPMLGADLDRLNLPLMTAR</sequence>